<dbReference type="HOGENOM" id="CLU_1902276_0_0_11"/>
<reference evidence="2" key="2">
    <citation type="submission" date="2012-01" db="EMBL/GenBank/DDBJ databases">
        <title>Noncontiguous Finished sequence of chromosome of Saccharomonospora glauca K62.</title>
        <authorList>
            <consortium name="US DOE Joint Genome Institute"/>
            <person name="Lucas S."/>
            <person name="Han J."/>
            <person name="Lapidus A."/>
            <person name="Cheng J.-F."/>
            <person name="Goodwin L."/>
            <person name="Pitluck S."/>
            <person name="Peters L."/>
            <person name="Mikhailova N."/>
            <person name="Held B."/>
            <person name="Detter J.C."/>
            <person name="Han C."/>
            <person name="Tapia R."/>
            <person name="Land M."/>
            <person name="Hauser L."/>
            <person name="Kyrpides N."/>
            <person name="Ivanova N."/>
            <person name="Pagani I."/>
            <person name="Brambilla E.-M."/>
            <person name="Klenk H.-P."/>
            <person name="Woyke T."/>
        </authorList>
    </citation>
    <scope>NUCLEOTIDE SEQUENCE [LARGE SCALE GENOMIC DNA]</scope>
    <source>
        <strain evidence="2">K62</strain>
    </source>
</reference>
<name>I1D7V2_9PSEU</name>
<proteinExistence type="predicted"/>
<dbReference type="EMBL" id="CM001484">
    <property type="protein sequence ID" value="EIF01027.1"/>
    <property type="molecule type" value="Genomic_DNA"/>
</dbReference>
<evidence type="ECO:0000313" key="1">
    <source>
        <dbReference type="EMBL" id="EIF01027.1"/>
    </source>
</evidence>
<sequence length="142" mass="15259">MVSSMTSPAEIDAGTPEDAAAAEVENALGRLIERGYKFVHPRDAQGEIISVVGVRVHGTVVDVVRLDAEDEVTAMRMPADEVDVLAPTTLLWRREGHIREVVDALLELPDSSASQSLSRGATGRGCWVSGPRGRAKWLRATA</sequence>
<accession>I1D7V2</accession>
<gene>
    <name evidence="1" type="ORF">SacglDRAFT_04196</name>
</gene>
<keyword evidence="2" id="KW-1185">Reference proteome</keyword>
<dbReference type="Proteomes" id="UP000005087">
    <property type="component" value="Chromosome"/>
</dbReference>
<dbReference type="AlphaFoldDB" id="I1D7V2"/>
<dbReference type="eggNOG" id="ENOG5034774">
    <property type="taxonomic scope" value="Bacteria"/>
</dbReference>
<reference evidence="1 2" key="1">
    <citation type="submission" date="2011-09" db="EMBL/GenBank/DDBJ databases">
        <authorList>
            <consortium name="US DOE Joint Genome Institute (JGI-PGF)"/>
            <person name="Lucas S."/>
            <person name="Han J."/>
            <person name="Lapidus A."/>
            <person name="Cheng J.-F."/>
            <person name="Goodwin L."/>
            <person name="Pitluck S."/>
            <person name="Peters L."/>
            <person name="Land M.L."/>
            <person name="Hauser L."/>
            <person name="Brambilla E."/>
            <person name="Klenk H.-P."/>
            <person name="Woyke T.J."/>
        </authorList>
    </citation>
    <scope>NUCLEOTIDE SEQUENCE [LARGE SCALE GENOMIC DNA]</scope>
    <source>
        <strain evidence="1 2">K62</strain>
    </source>
</reference>
<protein>
    <submittedName>
        <fullName evidence="1">Uncharacterized protein</fullName>
    </submittedName>
</protein>
<organism evidence="1 2">
    <name type="scientific">Saccharomonospora glauca K62</name>
    <dbReference type="NCBI Taxonomy" id="928724"/>
    <lineage>
        <taxon>Bacteria</taxon>
        <taxon>Bacillati</taxon>
        <taxon>Actinomycetota</taxon>
        <taxon>Actinomycetes</taxon>
        <taxon>Pseudonocardiales</taxon>
        <taxon>Pseudonocardiaceae</taxon>
        <taxon>Saccharomonospora</taxon>
    </lineage>
</organism>
<evidence type="ECO:0000313" key="2">
    <source>
        <dbReference type="Proteomes" id="UP000005087"/>
    </source>
</evidence>
<dbReference type="STRING" id="928724.SacglDRAFT_04196"/>